<dbReference type="PROSITE" id="PS51257">
    <property type="entry name" value="PROKAR_LIPOPROTEIN"/>
    <property type="match status" value="1"/>
</dbReference>
<evidence type="ECO:0000256" key="1">
    <source>
        <dbReference type="SAM" id="Phobius"/>
    </source>
</evidence>
<evidence type="ECO:0000313" key="4">
    <source>
        <dbReference type="Proteomes" id="UP000319514"/>
    </source>
</evidence>
<keyword evidence="1" id="KW-0812">Transmembrane</keyword>
<feature type="transmembrane region" description="Helical" evidence="1">
    <location>
        <begin position="90"/>
        <end position="109"/>
    </location>
</feature>
<feature type="chain" id="PRO_5038874810" evidence="2">
    <location>
        <begin position="24"/>
        <end position="111"/>
    </location>
</feature>
<organism evidence="3 4">
    <name type="scientific">Oryzihumus leptocrescens</name>
    <dbReference type="NCBI Taxonomy" id="297536"/>
    <lineage>
        <taxon>Bacteria</taxon>
        <taxon>Bacillati</taxon>
        <taxon>Actinomycetota</taxon>
        <taxon>Actinomycetes</taxon>
        <taxon>Micrococcales</taxon>
        <taxon>Intrasporangiaceae</taxon>
        <taxon>Oryzihumus</taxon>
    </lineage>
</organism>
<evidence type="ECO:0000256" key="2">
    <source>
        <dbReference type="SAM" id="SignalP"/>
    </source>
</evidence>
<comment type="caution">
    <text evidence="3">The sequence shown here is derived from an EMBL/GenBank/DDBJ whole genome shotgun (WGS) entry which is preliminary data.</text>
</comment>
<proteinExistence type="predicted"/>
<protein>
    <submittedName>
        <fullName evidence="3">Uncharacterized protein</fullName>
    </submittedName>
</protein>
<gene>
    <name evidence="3" type="ORF">FB474_0758</name>
</gene>
<evidence type="ECO:0000313" key="3">
    <source>
        <dbReference type="EMBL" id="TQL59404.1"/>
    </source>
</evidence>
<accession>A0A542ZGC5</accession>
<keyword evidence="1" id="KW-0472">Membrane</keyword>
<reference evidence="3 4" key="1">
    <citation type="submission" date="2019-06" db="EMBL/GenBank/DDBJ databases">
        <title>Sequencing the genomes of 1000 actinobacteria strains.</title>
        <authorList>
            <person name="Klenk H.-P."/>
        </authorList>
    </citation>
    <scope>NUCLEOTIDE SEQUENCE [LARGE SCALE GENOMIC DNA]</scope>
    <source>
        <strain evidence="3 4">DSM 18082</strain>
    </source>
</reference>
<dbReference type="AlphaFoldDB" id="A0A542ZGC5"/>
<keyword evidence="1" id="KW-1133">Transmembrane helix</keyword>
<keyword evidence="2" id="KW-0732">Signal</keyword>
<dbReference type="EMBL" id="VFOQ01000001">
    <property type="protein sequence ID" value="TQL59404.1"/>
    <property type="molecule type" value="Genomic_DNA"/>
</dbReference>
<dbReference type="Proteomes" id="UP000319514">
    <property type="component" value="Unassembled WGS sequence"/>
</dbReference>
<feature type="signal peptide" evidence="2">
    <location>
        <begin position="1"/>
        <end position="23"/>
    </location>
</feature>
<dbReference type="RefSeq" id="WP_141787428.1">
    <property type="nucleotide sequence ID" value="NZ_BAAAKX010000013.1"/>
</dbReference>
<sequence length="111" mass="11233">MTALTGRPALLAVVLGSSAAALACTFGLVGQPWRAPLVFWFVGVVPGLALQGRLGIKDPLARATLAVAVSVALAALTSEALAIASLWSPTALVLLLAVVSIAGCLHRPVPR</sequence>
<name>A0A542ZGC5_9MICO</name>
<keyword evidence="4" id="KW-1185">Reference proteome</keyword>
<feature type="transmembrane region" description="Helical" evidence="1">
    <location>
        <begin position="33"/>
        <end position="51"/>
    </location>
</feature>